<dbReference type="PANTHER" id="PTHR45647">
    <property type="entry name" value="OS02G0152300 PROTEIN"/>
    <property type="match status" value="1"/>
</dbReference>
<dbReference type="InterPro" id="IPR008271">
    <property type="entry name" value="Ser/Thr_kinase_AS"/>
</dbReference>
<evidence type="ECO:0000256" key="6">
    <source>
        <dbReference type="ARBA" id="ARBA00022777"/>
    </source>
</evidence>
<accession>A0A7I8L0T6</accession>
<dbReference type="SMART" id="SM00220">
    <property type="entry name" value="S_TKc"/>
    <property type="match status" value="1"/>
</dbReference>
<feature type="region of interest" description="Disordered" evidence="11">
    <location>
        <begin position="299"/>
        <end position="330"/>
    </location>
</feature>
<dbReference type="Gene3D" id="3.30.200.20">
    <property type="entry name" value="Phosphorylase Kinase, domain 1"/>
    <property type="match status" value="1"/>
</dbReference>
<dbReference type="PANTHER" id="PTHR45647:SF100">
    <property type="entry name" value="U-BOX DOMAIN-CONTAINING PROTEIN 33"/>
    <property type="match status" value="1"/>
</dbReference>
<dbReference type="Pfam" id="PF04564">
    <property type="entry name" value="U-box"/>
    <property type="match status" value="1"/>
</dbReference>
<evidence type="ECO:0000256" key="9">
    <source>
        <dbReference type="PROSITE-ProRule" id="PRU10141"/>
    </source>
</evidence>
<feature type="domain" description="Protein kinase" evidence="12">
    <location>
        <begin position="529"/>
        <end position="798"/>
    </location>
</feature>
<evidence type="ECO:0000256" key="10">
    <source>
        <dbReference type="SAM" id="Coils"/>
    </source>
</evidence>
<comment type="catalytic activity">
    <reaction evidence="1">
        <text>S-ubiquitinyl-[E2 ubiquitin-conjugating enzyme]-L-cysteine + [acceptor protein]-L-lysine = [E2 ubiquitin-conjugating enzyme]-L-cysteine + N(6)-ubiquitinyl-[acceptor protein]-L-lysine.</text>
        <dbReference type="EC" id="2.3.2.27"/>
    </reaction>
</comment>
<dbReference type="Gene3D" id="1.10.510.10">
    <property type="entry name" value="Transferase(Phosphotransferase) domain 1"/>
    <property type="match status" value="1"/>
</dbReference>
<dbReference type="CDD" id="cd16655">
    <property type="entry name" value="RING-Ubox_WDSUB1-like"/>
    <property type="match status" value="1"/>
</dbReference>
<evidence type="ECO:0000259" key="13">
    <source>
        <dbReference type="PROSITE" id="PS51698"/>
    </source>
</evidence>
<evidence type="ECO:0000256" key="8">
    <source>
        <dbReference type="ARBA" id="ARBA00022840"/>
    </source>
</evidence>
<comment type="pathway">
    <text evidence="2">Protein modification; protein ubiquitination.</text>
</comment>
<feature type="region of interest" description="Disordered" evidence="11">
    <location>
        <begin position="222"/>
        <end position="280"/>
    </location>
</feature>
<dbReference type="CDD" id="cd01989">
    <property type="entry name" value="USP_STK_Ubox_N"/>
    <property type="match status" value="1"/>
</dbReference>
<dbReference type="Gene3D" id="3.30.40.10">
    <property type="entry name" value="Zinc/RING finger domain, C3HC4 (zinc finger)"/>
    <property type="match status" value="1"/>
</dbReference>
<dbReference type="SMART" id="SM00504">
    <property type="entry name" value="Ubox"/>
    <property type="match status" value="1"/>
</dbReference>
<feature type="compositionally biased region" description="Low complexity" evidence="11">
    <location>
        <begin position="227"/>
        <end position="237"/>
    </location>
</feature>
<dbReference type="GO" id="GO:0061630">
    <property type="term" value="F:ubiquitin protein ligase activity"/>
    <property type="evidence" value="ECO:0007669"/>
    <property type="project" value="UniProtKB-EC"/>
</dbReference>
<dbReference type="InterPro" id="IPR013083">
    <property type="entry name" value="Znf_RING/FYVE/PHD"/>
</dbReference>
<evidence type="ECO:0000256" key="11">
    <source>
        <dbReference type="SAM" id="MobiDB-lite"/>
    </source>
</evidence>
<dbReference type="PROSITE" id="PS51698">
    <property type="entry name" value="U_BOX"/>
    <property type="match status" value="1"/>
</dbReference>
<dbReference type="SUPFAM" id="SSF56112">
    <property type="entry name" value="Protein kinase-like (PK-like)"/>
    <property type="match status" value="1"/>
</dbReference>
<sequence length="891" mass="99825">MEGNRFQSSFNGDFSRSGSEGESTGGIEEIQTPLRAGSSSDNSQRDSPSRHLGEKVFVAVGKEFKESKSVLMWALQNFPRDKKIVLAHVHRHDQMIPMMGAKFPVSKLSGPQVAAHRKLEEDKMNETLEEYLAICAAAKFRAERLVIKKDDVAKGILTLIRREVITNLVMGAASDRNYSKKMRSPKSKKAKTVHEEAASWCRITFVCKGNLICVREAGLDDGNTEASSGSTSSQPGSVRGTLPERPQLPTREEAERLRSRSEDLRRREIPVANPRAEPTRVSSLNIPRTEMVGLNLWDRWPGEDSQRSDSSSRSAYYEVNGPPSPSAPRIEESLALPSSSELEEGIPPLYPLDIQEDGITHDDLYDQVQQALAEAENAKREAYEEACRRQKAEKDALDRARRVITLANMHERESKQRRDAEAALARETQELEKLKTENLDARQKLWEAGERRSALEAQVAQAETEIRILEQKLEEAELQIRSLQRDQQELRQERDDALREAAELSAVPRGAPGFSVFTYQELEQATRGFDDSLKIGEGGYGSVYRGVLRHTTVAIKRLHPQGTQGQAEFRQEVEILSRMRHPNLVTLIGVCPEAWCLVYEFLSNGSLEDRLTCKDNSPPLPWQARTRIAADICSALIFLHSSAPHSVVHGDLKPANVLLDSTFSSKLGDFGLSRLLSHSSAFSSYTTLCHRTAPKGTIMYMDPEILVTGELTLGSDIYSLGVIILRLLTGRPAHRIVRDVEEALEGNTFRRMVDQSAGDWPFVQANQLVNLAMQCCQMNRRDRPDLINGVWRVLEPMKNSASALPAPSLRLPSSDDDSHAPSYFLCPIFQEVMRDPQVAADGFTYEGEAVRGWFESKNTSPMTNLVLPHTQLIPNLTLRSAIQEWMQQQHL</sequence>
<dbReference type="EMBL" id="LR746273">
    <property type="protein sequence ID" value="CAA7403372.1"/>
    <property type="molecule type" value="Genomic_DNA"/>
</dbReference>
<keyword evidence="8 9" id="KW-0067">ATP-binding</keyword>
<evidence type="ECO:0000256" key="3">
    <source>
        <dbReference type="ARBA" id="ARBA00012483"/>
    </source>
</evidence>
<dbReference type="InterPro" id="IPR000719">
    <property type="entry name" value="Prot_kinase_dom"/>
</dbReference>
<feature type="domain" description="U-box" evidence="13">
    <location>
        <begin position="819"/>
        <end position="891"/>
    </location>
</feature>
<dbReference type="CDD" id="cd22249">
    <property type="entry name" value="UDM1_RNF168_RNF169-like"/>
    <property type="match status" value="1"/>
</dbReference>
<dbReference type="PROSITE" id="PS00108">
    <property type="entry name" value="PROTEIN_KINASE_ST"/>
    <property type="match status" value="1"/>
</dbReference>
<dbReference type="InterPro" id="IPR051348">
    <property type="entry name" value="U-box_ubiquitin_ligases"/>
</dbReference>
<dbReference type="UniPathway" id="UPA00143"/>
<dbReference type="AlphaFoldDB" id="A0A7I8L0T6"/>
<dbReference type="GO" id="GO:0016567">
    <property type="term" value="P:protein ubiquitination"/>
    <property type="evidence" value="ECO:0007669"/>
    <property type="project" value="UniProtKB-UniPathway"/>
</dbReference>
<dbReference type="InterPro" id="IPR017441">
    <property type="entry name" value="Protein_kinase_ATP_BS"/>
</dbReference>
<feature type="region of interest" description="Disordered" evidence="11">
    <location>
        <begin position="1"/>
        <end position="50"/>
    </location>
</feature>
<keyword evidence="6" id="KW-0418">Kinase</keyword>
<reference evidence="14" key="1">
    <citation type="submission" date="2020-02" db="EMBL/GenBank/DDBJ databases">
        <authorList>
            <person name="Scholz U."/>
            <person name="Mascher M."/>
            <person name="Fiebig A."/>
        </authorList>
    </citation>
    <scope>NUCLEOTIDE SEQUENCE</scope>
</reference>
<keyword evidence="7" id="KW-0833">Ubl conjugation pathway</keyword>
<dbReference type="Pfam" id="PF00069">
    <property type="entry name" value="Pkinase"/>
    <property type="match status" value="1"/>
</dbReference>
<dbReference type="Gene3D" id="3.40.50.620">
    <property type="entry name" value="HUPs"/>
    <property type="match status" value="1"/>
</dbReference>
<organism evidence="14 15">
    <name type="scientific">Spirodela intermedia</name>
    <name type="common">Intermediate duckweed</name>
    <dbReference type="NCBI Taxonomy" id="51605"/>
    <lineage>
        <taxon>Eukaryota</taxon>
        <taxon>Viridiplantae</taxon>
        <taxon>Streptophyta</taxon>
        <taxon>Embryophyta</taxon>
        <taxon>Tracheophyta</taxon>
        <taxon>Spermatophyta</taxon>
        <taxon>Magnoliopsida</taxon>
        <taxon>Liliopsida</taxon>
        <taxon>Araceae</taxon>
        <taxon>Lemnoideae</taxon>
        <taxon>Spirodela</taxon>
    </lineage>
</organism>
<keyword evidence="5 9" id="KW-0547">Nucleotide-binding</keyword>
<feature type="compositionally biased region" description="Polar residues" evidence="11">
    <location>
        <begin position="1"/>
        <end position="14"/>
    </location>
</feature>
<feature type="compositionally biased region" description="Low complexity" evidence="11">
    <location>
        <begin position="15"/>
        <end position="29"/>
    </location>
</feature>
<gene>
    <name evidence="14" type="ORF">SI8410_10014050</name>
</gene>
<evidence type="ECO:0000256" key="7">
    <source>
        <dbReference type="ARBA" id="ARBA00022786"/>
    </source>
</evidence>
<dbReference type="InterPro" id="IPR014729">
    <property type="entry name" value="Rossmann-like_a/b/a_fold"/>
</dbReference>
<keyword evidence="10" id="KW-0175">Coiled coil</keyword>
<dbReference type="Proteomes" id="UP000663760">
    <property type="component" value="Chromosome 10"/>
</dbReference>
<evidence type="ECO:0000256" key="4">
    <source>
        <dbReference type="ARBA" id="ARBA00022679"/>
    </source>
</evidence>
<evidence type="ECO:0000256" key="1">
    <source>
        <dbReference type="ARBA" id="ARBA00000900"/>
    </source>
</evidence>
<dbReference type="SUPFAM" id="SSF52402">
    <property type="entry name" value="Adenine nucleotide alpha hydrolases-like"/>
    <property type="match status" value="1"/>
</dbReference>
<dbReference type="FunFam" id="3.30.200.20:FF:000162">
    <property type="entry name" value="Adenine nucleotide alpha hydrolase-like domain kinase"/>
    <property type="match status" value="1"/>
</dbReference>
<proteinExistence type="predicted"/>
<feature type="coiled-coil region" evidence="10">
    <location>
        <begin position="361"/>
        <end position="507"/>
    </location>
</feature>
<evidence type="ECO:0000256" key="5">
    <source>
        <dbReference type="ARBA" id="ARBA00022741"/>
    </source>
</evidence>
<keyword evidence="4" id="KW-0808">Transferase</keyword>
<dbReference type="OrthoDB" id="4062651at2759"/>
<protein>
    <recommendedName>
        <fullName evidence="3">RING-type E3 ubiquitin transferase</fullName>
        <ecNumber evidence="3">2.3.2.27</ecNumber>
    </recommendedName>
</protein>
<dbReference type="EC" id="2.3.2.27" evidence="3"/>
<evidence type="ECO:0000259" key="12">
    <source>
        <dbReference type="PROSITE" id="PS50011"/>
    </source>
</evidence>
<dbReference type="PROSITE" id="PS50011">
    <property type="entry name" value="PROTEIN_KINASE_DOM"/>
    <property type="match status" value="1"/>
</dbReference>
<dbReference type="SUPFAM" id="SSF57850">
    <property type="entry name" value="RING/U-box"/>
    <property type="match status" value="1"/>
</dbReference>
<evidence type="ECO:0000313" key="15">
    <source>
        <dbReference type="Proteomes" id="UP000663760"/>
    </source>
</evidence>
<evidence type="ECO:0000313" key="14">
    <source>
        <dbReference type="EMBL" id="CAA7403372.1"/>
    </source>
</evidence>
<keyword evidence="15" id="KW-1185">Reference proteome</keyword>
<evidence type="ECO:0000256" key="2">
    <source>
        <dbReference type="ARBA" id="ARBA00004906"/>
    </source>
</evidence>
<dbReference type="InterPro" id="IPR003613">
    <property type="entry name" value="Ubox_domain"/>
</dbReference>
<name>A0A7I8L0T6_SPIIN</name>
<dbReference type="GO" id="GO:0004672">
    <property type="term" value="F:protein kinase activity"/>
    <property type="evidence" value="ECO:0007669"/>
    <property type="project" value="InterPro"/>
</dbReference>
<dbReference type="InterPro" id="IPR011009">
    <property type="entry name" value="Kinase-like_dom_sf"/>
</dbReference>
<dbReference type="GO" id="GO:0005524">
    <property type="term" value="F:ATP binding"/>
    <property type="evidence" value="ECO:0007669"/>
    <property type="project" value="UniProtKB-UniRule"/>
</dbReference>
<dbReference type="PROSITE" id="PS00107">
    <property type="entry name" value="PROTEIN_KINASE_ATP"/>
    <property type="match status" value="1"/>
</dbReference>
<feature type="compositionally biased region" description="Basic and acidic residues" evidence="11">
    <location>
        <begin position="250"/>
        <end position="269"/>
    </location>
</feature>
<feature type="binding site" evidence="9">
    <location>
        <position position="556"/>
    </location>
    <ligand>
        <name>ATP</name>
        <dbReference type="ChEBI" id="CHEBI:30616"/>
    </ligand>
</feature>